<comment type="cofactor">
    <cofactor evidence="1">
        <name>Mg(2+)</name>
        <dbReference type="ChEBI" id="CHEBI:18420"/>
    </cofactor>
</comment>
<dbReference type="Gene3D" id="3.90.79.10">
    <property type="entry name" value="Nucleoside Triphosphate Pyrophosphohydrolase"/>
    <property type="match status" value="1"/>
</dbReference>
<dbReference type="OrthoDB" id="2011998at2759"/>
<feature type="domain" description="Nudix hydrolase" evidence="5">
    <location>
        <begin position="24"/>
        <end position="149"/>
    </location>
</feature>
<accession>A0A1X2IW46</accession>
<dbReference type="PROSITE" id="PS51462">
    <property type="entry name" value="NUDIX"/>
    <property type="match status" value="1"/>
</dbReference>
<name>A0A1X2IW46_9FUNG</name>
<dbReference type="CDD" id="cd04666">
    <property type="entry name" value="NUDIX_DIPP2_like_Nudt4"/>
    <property type="match status" value="1"/>
</dbReference>
<comment type="caution">
    <text evidence="6">The sequence shown here is derived from an EMBL/GenBank/DDBJ whole genome shotgun (WGS) entry which is preliminary data.</text>
</comment>
<keyword evidence="4" id="KW-0460">Magnesium</keyword>
<dbReference type="EMBL" id="MCGE01000003">
    <property type="protein sequence ID" value="ORZ23289.1"/>
    <property type="molecule type" value="Genomic_DNA"/>
</dbReference>
<dbReference type="GO" id="GO:0046872">
    <property type="term" value="F:metal ion binding"/>
    <property type="evidence" value="ECO:0007669"/>
    <property type="project" value="UniProtKB-KW"/>
</dbReference>
<keyword evidence="2" id="KW-0479">Metal-binding</keyword>
<keyword evidence="3 6" id="KW-0378">Hydrolase</keyword>
<dbReference type="GO" id="GO:0005634">
    <property type="term" value="C:nucleus"/>
    <property type="evidence" value="ECO:0007669"/>
    <property type="project" value="TreeGrafter"/>
</dbReference>
<proteinExistence type="predicted"/>
<protein>
    <submittedName>
        <fullName evidence="6">NUDIX hydrolase domain-like protein</fullName>
    </submittedName>
</protein>
<evidence type="ECO:0000256" key="4">
    <source>
        <dbReference type="ARBA" id="ARBA00022842"/>
    </source>
</evidence>
<dbReference type="GO" id="GO:0005737">
    <property type="term" value="C:cytoplasm"/>
    <property type="evidence" value="ECO:0007669"/>
    <property type="project" value="TreeGrafter"/>
</dbReference>
<dbReference type="PANTHER" id="PTHR12629:SF0">
    <property type="entry name" value="DIPHOSPHOINOSITOL-POLYPHOSPHATE DIPHOSPHATASE"/>
    <property type="match status" value="1"/>
</dbReference>
<gene>
    <name evidence="6" type="ORF">BCR42DRAFT_404423</name>
</gene>
<dbReference type="InterPro" id="IPR000086">
    <property type="entry name" value="NUDIX_hydrolase_dom"/>
</dbReference>
<dbReference type="SUPFAM" id="SSF55811">
    <property type="entry name" value="Nudix"/>
    <property type="match status" value="1"/>
</dbReference>
<sequence>MSISSKFDPLARTGRDNQTYDDKHARQVAGCLPIDVKNQRVLLVQSSKHDHVWVMPKGGWENDETVEQAAARETYEEAGVCGNIVGLIGDYMDYDKFGFPKTHFWFFEMHVQEVLDSWPEMRQRRWFSLDEAMHMLRFKPIMQRVLQQSSFAQSSSQV</sequence>
<dbReference type="Pfam" id="PF00293">
    <property type="entry name" value="NUDIX"/>
    <property type="match status" value="1"/>
</dbReference>
<reference evidence="6 7" key="1">
    <citation type="submission" date="2016-07" db="EMBL/GenBank/DDBJ databases">
        <title>Pervasive Adenine N6-methylation of Active Genes in Fungi.</title>
        <authorList>
            <consortium name="DOE Joint Genome Institute"/>
            <person name="Mondo S.J."/>
            <person name="Dannebaum R.O."/>
            <person name="Kuo R.C."/>
            <person name="Labutti K."/>
            <person name="Haridas S."/>
            <person name="Kuo A."/>
            <person name="Salamov A."/>
            <person name="Ahrendt S.R."/>
            <person name="Lipzen A."/>
            <person name="Sullivan W."/>
            <person name="Andreopoulos W.B."/>
            <person name="Clum A."/>
            <person name="Lindquist E."/>
            <person name="Daum C."/>
            <person name="Ramamoorthy G.K."/>
            <person name="Gryganskyi A."/>
            <person name="Culley D."/>
            <person name="Magnuson J.K."/>
            <person name="James T.Y."/>
            <person name="O'Malley M.A."/>
            <person name="Stajich J.E."/>
            <person name="Spatafora J.W."/>
            <person name="Visel A."/>
            <person name="Grigoriev I.V."/>
        </authorList>
    </citation>
    <scope>NUCLEOTIDE SEQUENCE [LARGE SCALE GENOMIC DNA]</scope>
    <source>
        <strain evidence="6 7">NRRL 1336</strain>
    </source>
</reference>
<dbReference type="GO" id="GO:0016462">
    <property type="term" value="F:pyrophosphatase activity"/>
    <property type="evidence" value="ECO:0007669"/>
    <property type="project" value="InterPro"/>
</dbReference>
<dbReference type="Proteomes" id="UP000193560">
    <property type="component" value="Unassembled WGS sequence"/>
</dbReference>
<evidence type="ECO:0000256" key="3">
    <source>
        <dbReference type="ARBA" id="ARBA00022801"/>
    </source>
</evidence>
<keyword evidence="7" id="KW-1185">Reference proteome</keyword>
<evidence type="ECO:0000259" key="5">
    <source>
        <dbReference type="PROSITE" id="PS51462"/>
    </source>
</evidence>
<organism evidence="6 7">
    <name type="scientific">Absidia repens</name>
    <dbReference type="NCBI Taxonomy" id="90262"/>
    <lineage>
        <taxon>Eukaryota</taxon>
        <taxon>Fungi</taxon>
        <taxon>Fungi incertae sedis</taxon>
        <taxon>Mucoromycota</taxon>
        <taxon>Mucoromycotina</taxon>
        <taxon>Mucoromycetes</taxon>
        <taxon>Mucorales</taxon>
        <taxon>Cunninghamellaceae</taxon>
        <taxon>Absidia</taxon>
    </lineage>
</organism>
<dbReference type="InterPro" id="IPR047198">
    <property type="entry name" value="DDP-like_NUDIX"/>
</dbReference>
<evidence type="ECO:0000313" key="7">
    <source>
        <dbReference type="Proteomes" id="UP000193560"/>
    </source>
</evidence>
<dbReference type="InterPro" id="IPR015797">
    <property type="entry name" value="NUDIX_hydrolase-like_dom_sf"/>
</dbReference>
<dbReference type="PROSITE" id="PS00893">
    <property type="entry name" value="NUDIX_BOX"/>
    <property type="match status" value="1"/>
</dbReference>
<dbReference type="STRING" id="90262.A0A1X2IW46"/>
<evidence type="ECO:0000256" key="1">
    <source>
        <dbReference type="ARBA" id="ARBA00001946"/>
    </source>
</evidence>
<dbReference type="PANTHER" id="PTHR12629">
    <property type="entry name" value="DIPHOSPHOINOSITOL POLYPHOSPHATE PHOSPHOHYDROLASE"/>
    <property type="match status" value="1"/>
</dbReference>
<evidence type="ECO:0000313" key="6">
    <source>
        <dbReference type="EMBL" id="ORZ23289.1"/>
    </source>
</evidence>
<dbReference type="InterPro" id="IPR020084">
    <property type="entry name" value="NUDIX_hydrolase_CS"/>
</dbReference>
<dbReference type="AlphaFoldDB" id="A0A1X2IW46"/>
<evidence type="ECO:0000256" key="2">
    <source>
        <dbReference type="ARBA" id="ARBA00022723"/>
    </source>
</evidence>